<dbReference type="SMART" id="SM00020">
    <property type="entry name" value="Tryp_SPc"/>
    <property type="match status" value="1"/>
</dbReference>
<evidence type="ECO:0000313" key="6">
    <source>
        <dbReference type="EMBL" id="MDE46066.1"/>
    </source>
</evidence>
<feature type="transmembrane region" description="Helical" evidence="4">
    <location>
        <begin position="12"/>
        <end position="31"/>
    </location>
</feature>
<dbReference type="CDD" id="cd00190">
    <property type="entry name" value="Tryp_SPc"/>
    <property type="match status" value="1"/>
</dbReference>
<dbReference type="GO" id="GO:0004252">
    <property type="term" value="F:serine-type endopeptidase activity"/>
    <property type="evidence" value="ECO:0007669"/>
    <property type="project" value="InterPro"/>
</dbReference>
<dbReference type="GO" id="GO:0006508">
    <property type="term" value="P:proteolysis"/>
    <property type="evidence" value="ECO:0007669"/>
    <property type="project" value="UniProtKB-KW"/>
</dbReference>
<dbReference type="PRINTS" id="PR00722">
    <property type="entry name" value="CHYMOTRYPSIN"/>
</dbReference>
<keyword evidence="4" id="KW-0472">Membrane</keyword>
<evidence type="ECO:0000256" key="3">
    <source>
        <dbReference type="SAM" id="MobiDB-lite"/>
    </source>
</evidence>
<keyword evidence="4 6" id="KW-0812">Transmembrane</keyword>
<dbReference type="PANTHER" id="PTHR24252">
    <property type="entry name" value="ACROSIN-RELATED"/>
    <property type="match status" value="1"/>
</dbReference>
<dbReference type="InterPro" id="IPR043504">
    <property type="entry name" value="Peptidase_S1_PA_chymotrypsin"/>
</dbReference>
<feature type="domain" description="Peptidase S1" evidence="5">
    <location>
        <begin position="505"/>
        <end position="765"/>
    </location>
</feature>
<sequence length="766" mass="86050">MVLIAPHQMTTGRIYTSRLLLLVVLVNYYLLCNYCTSVSAYYQEEEDGRAASSLCEGHHPCPPKGRILLDLDSAFTRQLTILFGNNIQLTSMTLKMLDAIPTNKHVVYVSKELIKLHYPKGSNIKVRSEAGGEEQLDGATKFNPYRAVLMVYLGTIHKQLDQRNLNRTKVLQCDIFERKTFLKCCKSPCPRCKEYLPSPLVIGGQSPAATAVEADKSRDESLKKPAELWLPSWFFTKGKMKRFLRAVLAPYSNERNEVKSLLEIFLGTVPKLVRGDVDEGYYRNMLSLLASLGIPMSSARFHSRTGPQNRTEPGLLPLMSRLSLLYILRYGRVKTTKCKPLKFCQLATECPSPPAKLETTIHCLRCANRIKIESSADDGSVVAERGLVADIMQGVLTIVNKLINHVDAQGPKERDKEKVGELVKEPEPDKPALKGSADLVDADKLRLDYKNRTGVNASDIVDEHQLEQKTIECDPRGGRYSCKFRDKCGQAPLNSLTFGGPADYIINGEDQIYGEWPSFVRLDIEMQPNVPSSSSCGGVLVTDRHILTAAHCVYMRWYYDQHHKLKAVEPKQIRAVVGEHRVYSDDKYERAYKVKSVCASKKYEPAIKKRQPHDDWALIELAKPVRLNNYTQPACLPFEPIRRTGKLAKCFIVGAGVVKTTSDGTQEIAEIVQKLRVEQVSCRAWKFSDLDRSRECYSKANRQKGDSCAGDSGGPVLCLSSKKRWTMVASVSYGTQNCDDDSPQAWVGVYARIRTLLSEIKELCNF</sequence>
<dbReference type="Gene3D" id="2.40.10.10">
    <property type="entry name" value="Trypsin-like serine proteases"/>
    <property type="match status" value="1"/>
</dbReference>
<feature type="region of interest" description="Disordered" evidence="3">
    <location>
        <begin position="409"/>
        <end position="435"/>
    </location>
</feature>
<dbReference type="InterPro" id="IPR009003">
    <property type="entry name" value="Peptidase_S1_PA"/>
</dbReference>
<evidence type="ECO:0000256" key="1">
    <source>
        <dbReference type="ARBA" id="ARBA00023157"/>
    </source>
</evidence>
<keyword evidence="1" id="KW-1015">Disulfide bond</keyword>
<evidence type="ECO:0000259" key="5">
    <source>
        <dbReference type="PROSITE" id="PS50240"/>
    </source>
</evidence>
<keyword evidence="2" id="KW-0378">Hydrolase</keyword>
<accession>A0A6G1S6D5</accession>
<keyword evidence="2 6" id="KW-0645">Protease</keyword>
<dbReference type="InterPro" id="IPR018114">
    <property type="entry name" value="TRYPSIN_HIS"/>
</dbReference>
<keyword evidence="2" id="KW-0720">Serine protease</keyword>
<dbReference type="PROSITE" id="PS00134">
    <property type="entry name" value="TRYPSIN_HIS"/>
    <property type="match status" value="1"/>
</dbReference>
<evidence type="ECO:0000256" key="4">
    <source>
        <dbReference type="SAM" id="Phobius"/>
    </source>
</evidence>
<dbReference type="Pfam" id="PF00089">
    <property type="entry name" value="Trypsin"/>
    <property type="match status" value="1"/>
</dbReference>
<gene>
    <name evidence="6" type="primary">Tmprss12_2</name>
    <name evidence="6" type="ORF">g.19583</name>
</gene>
<protein>
    <submittedName>
        <fullName evidence="6">Transmembrane protease serine 12</fullName>
    </submittedName>
</protein>
<feature type="compositionally biased region" description="Basic and acidic residues" evidence="3">
    <location>
        <begin position="410"/>
        <end position="432"/>
    </location>
</feature>
<reference evidence="6" key="1">
    <citation type="submission" date="2018-10" db="EMBL/GenBank/DDBJ databases">
        <title>Transcriptome assembly of Aceria tosichella (Wheat curl mite) Type 2.</title>
        <authorList>
            <person name="Scully E.D."/>
            <person name="Geib S.M."/>
            <person name="Palmer N.A."/>
            <person name="Gupta A.K."/>
            <person name="Sarath G."/>
            <person name="Tatineni S."/>
        </authorList>
    </citation>
    <scope>NUCLEOTIDE SEQUENCE</scope>
    <source>
        <strain evidence="6">LincolnNE</strain>
    </source>
</reference>
<dbReference type="EMBL" id="GGYP01001295">
    <property type="protein sequence ID" value="MDE46066.1"/>
    <property type="molecule type" value="Transcribed_RNA"/>
</dbReference>
<dbReference type="InterPro" id="IPR033116">
    <property type="entry name" value="TRYPSIN_SER"/>
</dbReference>
<dbReference type="SUPFAM" id="SSF50494">
    <property type="entry name" value="Trypsin-like serine proteases"/>
    <property type="match status" value="1"/>
</dbReference>
<evidence type="ECO:0000256" key="2">
    <source>
        <dbReference type="RuleBase" id="RU363034"/>
    </source>
</evidence>
<dbReference type="PROSITE" id="PS50240">
    <property type="entry name" value="TRYPSIN_DOM"/>
    <property type="match status" value="1"/>
</dbReference>
<dbReference type="InterPro" id="IPR001254">
    <property type="entry name" value="Trypsin_dom"/>
</dbReference>
<name>A0A6G1S6D5_9ACAR</name>
<dbReference type="AlphaFoldDB" id="A0A6G1S6D5"/>
<dbReference type="PANTHER" id="PTHR24252:SF7">
    <property type="entry name" value="HYALIN"/>
    <property type="match status" value="1"/>
</dbReference>
<dbReference type="PROSITE" id="PS00135">
    <property type="entry name" value="TRYPSIN_SER"/>
    <property type="match status" value="1"/>
</dbReference>
<keyword evidence="4" id="KW-1133">Transmembrane helix</keyword>
<dbReference type="InterPro" id="IPR001314">
    <property type="entry name" value="Peptidase_S1A"/>
</dbReference>
<organism evidence="6">
    <name type="scientific">Aceria tosichella</name>
    <name type="common">wheat curl mite</name>
    <dbReference type="NCBI Taxonomy" id="561515"/>
    <lineage>
        <taxon>Eukaryota</taxon>
        <taxon>Metazoa</taxon>
        <taxon>Ecdysozoa</taxon>
        <taxon>Arthropoda</taxon>
        <taxon>Chelicerata</taxon>
        <taxon>Arachnida</taxon>
        <taxon>Acari</taxon>
        <taxon>Acariformes</taxon>
        <taxon>Trombidiformes</taxon>
        <taxon>Prostigmata</taxon>
        <taxon>Eupodina</taxon>
        <taxon>Eriophyoidea</taxon>
        <taxon>Eriophyidae</taxon>
        <taxon>Eriophyinae</taxon>
        <taxon>Aceriini</taxon>
        <taxon>Aceria</taxon>
    </lineage>
</organism>
<proteinExistence type="predicted"/>